<dbReference type="EMBL" id="GAIX01009962">
    <property type="protein sequence ID" value="JAA82598.1"/>
    <property type="molecule type" value="Transcribed_RNA"/>
</dbReference>
<reference evidence="1" key="1">
    <citation type="journal article" date="2013" name="BMC Genomics">
        <title>Unscrambling butterfly oogenesis.</title>
        <authorList>
            <person name="Carter J.M."/>
            <person name="Baker S.C."/>
            <person name="Pink R."/>
            <person name="Carter D.R."/>
            <person name="Collins A."/>
            <person name="Tomlin J."/>
            <person name="Gibbs M."/>
            <person name="Breuker C.J."/>
        </authorList>
    </citation>
    <scope>NUCLEOTIDE SEQUENCE</scope>
    <source>
        <tissue evidence="1">Ovary</tissue>
    </source>
</reference>
<protein>
    <submittedName>
        <fullName evidence="1">Uncharacterized protein</fullName>
    </submittedName>
</protein>
<organism evidence="1">
    <name type="scientific">Pararge aegeria</name>
    <name type="common">speckled wood butterfly</name>
    <dbReference type="NCBI Taxonomy" id="116150"/>
    <lineage>
        <taxon>Eukaryota</taxon>
        <taxon>Metazoa</taxon>
        <taxon>Ecdysozoa</taxon>
        <taxon>Arthropoda</taxon>
        <taxon>Hexapoda</taxon>
        <taxon>Insecta</taxon>
        <taxon>Pterygota</taxon>
        <taxon>Neoptera</taxon>
        <taxon>Endopterygota</taxon>
        <taxon>Lepidoptera</taxon>
        <taxon>Glossata</taxon>
        <taxon>Ditrysia</taxon>
        <taxon>Papilionoidea</taxon>
        <taxon>Nymphalidae</taxon>
        <taxon>Satyrinae</taxon>
        <taxon>Satyrini</taxon>
        <taxon>Parargina</taxon>
        <taxon>Pararge</taxon>
    </lineage>
</organism>
<feature type="non-terminal residue" evidence="1">
    <location>
        <position position="81"/>
    </location>
</feature>
<sequence>MGIEHTVFESKNCASRSSYSKRLPSLPGLQKMHVLVIMTSRYVGDLIKLTPLKPFDFKAFQTLLKDCFTTLFDYLKCWNPY</sequence>
<dbReference type="AlphaFoldDB" id="S4P2K5"/>
<reference evidence="1" key="2">
    <citation type="submission" date="2013-05" db="EMBL/GenBank/DDBJ databases">
        <authorList>
            <person name="Carter J.-M."/>
            <person name="Baker S.C."/>
            <person name="Pink R."/>
            <person name="Carter D.R.F."/>
            <person name="Collins A."/>
            <person name="Tomlin J."/>
            <person name="Gibbs M."/>
            <person name="Breuker C.J."/>
        </authorList>
    </citation>
    <scope>NUCLEOTIDE SEQUENCE</scope>
    <source>
        <tissue evidence="1">Ovary</tissue>
    </source>
</reference>
<proteinExistence type="predicted"/>
<accession>S4P2K5</accession>
<name>S4P2K5_9NEOP</name>
<evidence type="ECO:0000313" key="1">
    <source>
        <dbReference type="EMBL" id="JAA82598.1"/>
    </source>
</evidence>